<accession>A0A8T5VLR4</accession>
<dbReference type="RefSeq" id="WP_166097045.1">
    <property type="nucleotide sequence ID" value="NZ_CP096255.1"/>
</dbReference>
<dbReference type="AlphaFoldDB" id="A0A8T5VLR4"/>
<reference evidence="1" key="2">
    <citation type="submission" date="2022-04" db="EMBL/GenBank/DDBJ databases">
        <authorList>
            <person name="Bromfield E.S.P."/>
            <person name="Cloutier S."/>
        </authorList>
    </citation>
    <scope>NUCLEOTIDE SEQUENCE</scope>
    <source>
        <strain evidence="1">1S5</strain>
    </source>
</reference>
<dbReference type="EMBL" id="CP096255">
    <property type="protein sequence ID" value="UPT91421.1"/>
    <property type="molecule type" value="Genomic_DNA"/>
</dbReference>
<proteinExistence type="predicted"/>
<name>A0A8T5VLR4_9BRAD</name>
<dbReference type="PROSITE" id="PS51257">
    <property type="entry name" value="PROKAR_LIPOPROTEIN"/>
    <property type="match status" value="1"/>
</dbReference>
<dbReference type="Proteomes" id="UP000551709">
    <property type="component" value="Chromosome"/>
</dbReference>
<organism evidence="1 2">
    <name type="scientific">Bradyrhizobium barranii subsp. apii</name>
    <dbReference type="NCBI Taxonomy" id="2819348"/>
    <lineage>
        <taxon>Bacteria</taxon>
        <taxon>Pseudomonadati</taxon>
        <taxon>Pseudomonadota</taxon>
        <taxon>Alphaproteobacteria</taxon>
        <taxon>Hyphomicrobiales</taxon>
        <taxon>Nitrobacteraceae</taxon>
        <taxon>Bradyrhizobium</taxon>
        <taxon>Bradyrhizobium barranii</taxon>
    </lineage>
</organism>
<evidence type="ECO:0000313" key="2">
    <source>
        <dbReference type="Proteomes" id="UP000551709"/>
    </source>
</evidence>
<sequence>MTKFGSVLLTMLIACGAMFISFREARSELSCAFSDKQSTATIKNNNNFQKTCAFECDFTTEGDEHLNKGAAGLNPGESFSQKATSKAKITSVKSKTTDCEK</sequence>
<reference evidence="1" key="1">
    <citation type="journal article" date="2017" name="Syst. Appl. Microbiol.">
        <title>Soybeans inoculated with root zone soils of Canadian native legumes harbour diverse and novel Bradyrhizobium spp. that possess agricultural potential.</title>
        <authorList>
            <person name="Bromfield E.S.P."/>
            <person name="Cloutier S."/>
            <person name="Tambong J.T."/>
            <person name="Tran Thi T.V."/>
        </authorList>
    </citation>
    <scope>NUCLEOTIDE SEQUENCE</scope>
    <source>
        <strain evidence="1">1S5</strain>
    </source>
</reference>
<gene>
    <name evidence="1" type="ORF">HAP41_0000022340</name>
</gene>
<evidence type="ECO:0000313" key="1">
    <source>
        <dbReference type="EMBL" id="UPT91421.1"/>
    </source>
</evidence>
<protein>
    <submittedName>
        <fullName evidence="1">Uncharacterized protein</fullName>
    </submittedName>
</protein>